<dbReference type="RefSeq" id="WP_207249225.1">
    <property type="nucleotide sequence ID" value="NZ_CP072750.1"/>
</dbReference>
<evidence type="ECO:0000259" key="1">
    <source>
        <dbReference type="Pfam" id="PF13612"/>
    </source>
</evidence>
<name>A0A8B0STI7_9GAMM</name>
<dbReference type="Pfam" id="PF13612">
    <property type="entry name" value="DDE_Tnp_1_3"/>
    <property type="match status" value="1"/>
</dbReference>
<dbReference type="InterPro" id="IPR025668">
    <property type="entry name" value="Tnp_DDE_dom"/>
</dbReference>
<protein>
    <submittedName>
        <fullName evidence="3">IS982 family transposase</fullName>
    </submittedName>
</protein>
<sequence>MLTRLFCEIDDFCQDFLSEWNKTLLTPKGGHRRRHCGLSESEIMTILVHYHQAGYRTFKWYYQRHVAVFLKGYFPQLPSYQRFIELMPRVLLPLTLFMQQRCQTGRGIAFIDSTPLKVCENLRIPRHHTFRENAGRGKSSTGWFYGFKLHLVVDDCGNILSFALTSGNTDDRTPVPTLLKAIVGKVFGDRGYISKALTASLAEQGIEWITSLKKNMKTVARDTFDVLMLRKRSIIETINDPLKNISQLEHTRHRSLANYMINIIAGLVAYSYQDKKPALNLKTSALVVI</sequence>
<evidence type="ECO:0000313" key="2">
    <source>
        <dbReference type="EMBL" id="MBO0611443.1"/>
    </source>
</evidence>
<geneLocation type="plasmid" evidence="3">
    <name>pTfr153</name>
</geneLocation>
<feature type="domain" description="Transposase DDE" evidence="1">
    <location>
        <begin position="106"/>
        <end position="255"/>
    </location>
</feature>
<dbReference type="EMBL" id="CP072750">
    <property type="protein sequence ID" value="QTX12997.1"/>
    <property type="molecule type" value="Genomic_DNA"/>
</dbReference>
<dbReference type="NCBIfam" id="NF033520">
    <property type="entry name" value="transpos_IS982"/>
    <property type="match status" value="1"/>
</dbReference>
<accession>A0A8B0STI7</accession>
<dbReference type="Proteomes" id="UP000664466">
    <property type="component" value="Unassembled WGS sequence"/>
</dbReference>
<evidence type="ECO:0000313" key="4">
    <source>
        <dbReference type="Proteomes" id="UP000664466"/>
    </source>
</evidence>
<keyword evidence="4" id="KW-1185">Reference proteome</keyword>
<dbReference type="EMBL" id="JAFMPM010000004">
    <property type="protein sequence ID" value="MBO0611443.1"/>
    <property type="molecule type" value="Genomic_DNA"/>
</dbReference>
<evidence type="ECO:0000313" key="3">
    <source>
        <dbReference type="EMBL" id="QTX12997.1"/>
    </source>
</evidence>
<reference evidence="3" key="2">
    <citation type="submission" date="2021-04" db="EMBL/GenBank/DDBJ databases">
        <title>Complete Genome and methylome analysis of Thiothrix fructosivorans ATCC 49748.</title>
        <authorList>
            <person name="Fomenkov A."/>
            <person name="Sun L."/>
            <person name="Vincze T."/>
            <person name="Grabovich M.Y."/>
            <person name="Roberts R.J."/>
        </authorList>
    </citation>
    <scope>NUCLEOTIDE SEQUENCE</scope>
    <source>
        <strain evidence="3">ATCC 49748</strain>
        <plasmid evidence="3">pTfr153</plasmid>
    </source>
</reference>
<proteinExistence type="predicted"/>
<dbReference type="AlphaFoldDB" id="A0A8B0STI7"/>
<keyword evidence="3" id="KW-0614">Plasmid</keyword>
<gene>
    <name evidence="2" type="ORF">J1836_00640</name>
    <name evidence="3" type="ORF">J1836_020780</name>
</gene>
<reference evidence="2 4" key="1">
    <citation type="submission" date="2021-03" db="EMBL/GenBank/DDBJ databases">
        <title>Draft genome and methylome analysis of Thiotrix fructosivoruns ATCC 49748.</title>
        <authorList>
            <person name="Fomenkov A."/>
            <person name="Grabovich M.Y."/>
            <person name="Roberts R.J."/>
        </authorList>
    </citation>
    <scope>NUCLEOTIDE SEQUENCE [LARGE SCALE GENOMIC DNA]</scope>
    <source>
        <strain evidence="2 4">ATCC 49748</strain>
        <plasmid evidence="2">pTfr153</plasmid>
    </source>
</reference>
<organism evidence="3">
    <name type="scientific">Thiothrix fructosivorans</name>
    <dbReference type="NCBI Taxonomy" id="111770"/>
    <lineage>
        <taxon>Bacteria</taxon>
        <taxon>Pseudomonadati</taxon>
        <taxon>Pseudomonadota</taxon>
        <taxon>Gammaproteobacteria</taxon>
        <taxon>Thiotrichales</taxon>
        <taxon>Thiotrichaceae</taxon>
        <taxon>Thiothrix</taxon>
    </lineage>
</organism>